<feature type="domain" description="Creatinase N-terminal" evidence="6">
    <location>
        <begin position="9"/>
        <end position="126"/>
    </location>
</feature>
<comment type="similarity">
    <text evidence="1">Belongs to the peptidase M24B family.</text>
</comment>
<keyword evidence="2" id="KW-0479">Metal-binding</keyword>
<dbReference type="SUPFAM" id="SSF55920">
    <property type="entry name" value="Creatinase/aminopeptidase"/>
    <property type="match status" value="1"/>
</dbReference>
<dbReference type="FunFam" id="3.90.230.10:FF:000007">
    <property type="entry name" value="Xaa-Pro aminopeptidase P"/>
    <property type="match status" value="1"/>
</dbReference>
<dbReference type="InterPro" id="IPR029149">
    <property type="entry name" value="Creatin/AminoP/Spt16_N"/>
</dbReference>
<dbReference type="Pfam" id="PF00557">
    <property type="entry name" value="Peptidase_M24"/>
    <property type="match status" value="1"/>
</dbReference>
<keyword evidence="8" id="KW-0645">Protease</keyword>
<dbReference type="GO" id="GO:0046872">
    <property type="term" value="F:metal ion binding"/>
    <property type="evidence" value="ECO:0007669"/>
    <property type="project" value="UniProtKB-KW"/>
</dbReference>
<dbReference type="SUPFAM" id="SSF53092">
    <property type="entry name" value="Creatinase/prolidase N-terminal domain"/>
    <property type="match status" value="1"/>
</dbReference>
<name>A0A9D9EAB0_9SPIR</name>
<evidence type="ECO:0000256" key="2">
    <source>
        <dbReference type="ARBA" id="ARBA00022723"/>
    </source>
</evidence>
<gene>
    <name evidence="8" type="ORF">IAC42_04440</name>
</gene>
<dbReference type="InterPro" id="IPR050422">
    <property type="entry name" value="X-Pro_aminopeptidase_P"/>
</dbReference>
<dbReference type="CDD" id="cd01085">
    <property type="entry name" value="APP"/>
    <property type="match status" value="1"/>
</dbReference>
<feature type="domain" description="Peptidase M24 C-terminal" evidence="7">
    <location>
        <begin position="532"/>
        <end position="592"/>
    </location>
</feature>
<dbReference type="Pfam" id="PF01321">
    <property type="entry name" value="Creatinase_N"/>
    <property type="match status" value="1"/>
</dbReference>
<sequence>MSSKETRDRLAELRAAMAANGLDWYIINGTDAHLSEYVAPYWRTRAFISGFTGSAGTVLVSKDGAWLWTDSRYFIQAASQIEGSGITLMKMDMEGVPTLQTFICNSACKGDKVGIDASTISIRDFRKDGALYRRHGITLVGCDDLLCGIWKDRPSLPRTAIRLVPEAVAGLSSRDKLALIRSRLSAVGADYTLVAMIDDIAWICNMRADDVECNPVFLSFLFIDQERAVLFTDLGRFSSGSLAQASKDFEVRPYEAVYDDLAMLAHGLPYYNDEKVNSRFMDILSCEDEVIGRDISTDLKACKNPVELEGMRRSHLMDGIAFANAFSKVDFSKVDGTYDEIAISDLFACERAKLPGYLGPSFNPISGFGEHGAMCHYSASPESNARIDHDGLLVLDTGSQFEYGMTDLTRTLLFGEATAEQKKDYTLTLKGHLALARARFIHPTRGYQLDVLAKQFMWKEGESFYHGTGHGVGFNLNVHEGPMRISTAPIDVVLEEGMVLSDEPGIYKEGRHGIRIENLLAVQKDIVTEFGQFMCFEVLSLVPYEKRLIDISMLTSEEVGQIDAYHKRVYEELVDKVEPSAVDWLREATRPLAACGDK</sequence>
<dbReference type="InterPro" id="IPR000587">
    <property type="entry name" value="Creatinase_N"/>
</dbReference>
<reference evidence="8" key="1">
    <citation type="submission" date="2020-10" db="EMBL/GenBank/DDBJ databases">
        <authorList>
            <person name="Gilroy R."/>
        </authorList>
    </citation>
    <scope>NUCLEOTIDE SEQUENCE</scope>
    <source>
        <strain evidence="8">11167</strain>
    </source>
</reference>
<evidence type="ECO:0000256" key="4">
    <source>
        <dbReference type="ARBA" id="ARBA00023211"/>
    </source>
</evidence>
<dbReference type="Pfam" id="PF16188">
    <property type="entry name" value="Peptidase_M24_C"/>
    <property type="match status" value="1"/>
</dbReference>
<keyword evidence="4" id="KW-0464">Manganese</keyword>
<keyword evidence="8" id="KW-0031">Aminopeptidase</keyword>
<dbReference type="InterPro" id="IPR000994">
    <property type="entry name" value="Pept_M24"/>
</dbReference>
<dbReference type="PANTHER" id="PTHR43763:SF6">
    <property type="entry name" value="XAA-PRO AMINOPEPTIDASE 1"/>
    <property type="match status" value="1"/>
</dbReference>
<dbReference type="Pfam" id="PF16189">
    <property type="entry name" value="Creatinase_N_2"/>
    <property type="match status" value="1"/>
</dbReference>
<feature type="domain" description="Peptidase M24" evidence="5">
    <location>
        <begin position="309"/>
        <end position="523"/>
    </location>
</feature>
<dbReference type="AlphaFoldDB" id="A0A9D9EAB0"/>
<dbReference type="InterPro" id="IPR036005">
    <property type="entry name" value="Creatinase/aminopeptidase-like"/>
</dbReference>
<dbReference type="GO" id="GO:0070006">
    <property type="term" value="F:metalloaminopeptidase activity"/>
    <property type="evidence" value="ECO:0007669"/>
    <property type="project" value="InterPro"/>
</dbReference>
<dbReference type="EMBL" id="JADIMU010000028">
    <property type="protein sequence ID" value="MBO8442988.1"/>
    <property type="molecule type" value="Genomic_DNA"/>
</dbReference>
<keyword evidence="3" id="KW-0378">Hydrolase</keyword>
<dbReference type="GO" id="GO:0005737">
    <property type="term" value="C:cytoplasm"/>
    <property type="evidence" value="ECO:0007669"/>
    <property type="project" value="UniProtKB-ARBA"/>
</dbReference>
<dbReference type="InterPro" id="IPR032416">
    <property type="entry name" value="Peptidase_M24_C"/>
</dbReference>
<dbReference type="InterPro" id="IPR033740">
    <property type="entry name" value="Pept_M24B"/>
</dbReference>
<evidence type="ECO:0000256" key="3">
    <source>
        <dbReference type="ARBA" id="ARBA00022801"/>
    </source>
</evidence>
<dbReference type="Gene3D" id="3.90.230.10">
    <property type="entry name" value="Creatinase/methionine aminopeptidase superfamily"/>
    <property type="match status" value="1"/>
</dbReference>
<evidence type="ECO:0000259" key="5">
    <source>
        <dbReference type="Pfam" id="PF00557"/>
    </source>
</evidence>
<protein>
    <submittedName>
        <fullName evidence="8">Aminopeptidase P family protein</fullName>
    </submittedName>
</protein>
<evidence type="ECO:0000313" key="9">
    <source>
        <dbReference type="Proteomes" id="UP000823633"/>
    </source>
</evidence>
<organism evidence="8 9">
    <name type="scientific">Candidatus Aphodenecus pullistercoris</name>
    <dbReference type="NCBI Taxonomy" id="2840669"/>
    <lineage>
        <taxon>Bacteria</taxon>
        <taxon>Pseudomonadati</taxon>
        <taxon>Spirochaetota</taxon>
        <taxon>Spirochaetia</taxon>
        <taxon>Spirochaetales</taxon>
        <taxon>Candidatus Aphodenecus</taxon>
    </lineage>
</organism>
<dbReference type="Proteomes" id="UP000823633">
    <property type="component" value="Unassembled WGS sequence"/>
</dbReference>
<evidence type="ECO:0000313" key="8">
    <source>
        <dbReference type="EMBL" id="MBO8442988.1"/>
    </source>
</evidence>
<dbReference type="Gene3D" id="3.40.350.10">
    <property type="entry name" value="Creatinase/prolidase N-terminal domain"/>
    <property type="match status" value="2"/>
</dbReference>
<reference evidence="8" key="2">
    <citation type="journal article" date="2021" name="PeerJ">
        <title>Extensive microbial diversity within the chicken gut microbiome revealed by metagenomics and culture.</title>
        <authorList>
            <person name="Gilroy R."/>
            <person name="Ravi A."/>
            <person name="Getino M."/>
            <person name="Pursley I."/>
            <person name="Horton D.L."/>
            <person name="Alikhan N.F."/>
            <person name="Baker D."/>
            <person name="Gharbi K."/>
            <person name="Hall N."/>
            <person name="Watson M."/>
            <person name="Adriaenssens E.M."/>
            <person name="Foster-Nyarko E."/>
            <person name="Jarju S."/>
            <person name="Secka A."/>
            <person name="Antonio M."/>
            <person name="Oren A."/>
            <person name="Chaudhuri R.R."/>
            <person name="La Ragione R."/>
            <person name="Hildebrand F."/>
            <person name="Pallen M.J."/>
        </authorList>
    </citation>
    <scope>NUCLEOTIDE SEQUENCE</scope>
    <source>
        <strain evidence="8">11167</strain>
    </source>
</reference>
<proteinExistence type="inferred from homology"/>
<evidence type="ECO:0000259" key="7">
    <source>
        <dbReference type="Pfam" id="PF16188"/>
    </source>
</evidence>
<evidence type="ECO:0000256" key="1">
    <source>
        <dbReference type="ARBA" id="ARBA00008766"/>
    </source>
</evidence>
<evidence type="ECO:0000259" key="6">
    <source>
        <dbReference type="Pfam" id="PF01321"/>
    </source>
</evidence>
<accession>A0A9D9EAB0</accession>
<dbReference type="PANTHER" id="PTHR43763">
    <property type="entry name" value="XAA-PRO AMINOPEPTIDASE 1"/>
    <property type="match status" value="1"/>
</dbReference>
<comment type="caution">
    <text evidence="8">The sequence shown here is derived from an EMBL/GenBank/DDBJ whole genome shotgun (WGS) entry which is preliminary data.</text>
</comment>